<feature type="binding site" evidence="6">
    <location>
        <position position="100"/>
    </location>
    <ligand>
        <name>substrate</name>
    </ligand>
</feature>
<organism evidence="7 8">
    <name type="scientific">Oceanivirga miroungae</name>
    <dbReference type="NCBI Taxonomy" id="1130046"/>
    <lineage>
        <taxon>Bacteria</taxon>
        <taxon>Fusobacteriati</taxon>
        <taxon>Fusobacteriota</taxon>
        <taxon>Fusobacteriia</taxon>
        <taxon>Fusobacteriales</taxon>
        <taxon>Leptotrichiaceae</taxon>
        <taxon>Oceanivirga</taxon>
    </lineage>
</organism>
<evidence type="ECO:0000313" key="8">
    <source>
        <dbReference type="Proteomes" id="UP000419017"/>
    </source>
</evidence>
<comment type="subunit">
    <text evidence="6">Homodecamer.</text>
</comment>
<dbReference type="EMBL" id="CABWIB010000001">
    <property type="protein sequence ID" value="VWL85031.1"/>
    <property type="molecule type" value="Genomic_DNA"/>
</dbReference>
<dbReference type="GO" id="GO:0005829">
    <property type="term" value="C:cytosol"/>
    <property type="evidence" value="ECO:0007669"/>
    <property type="project" value="TreeGrafter"/>
</dbReference>
<evidence type="ECO:0000313" key="7">
    <source>
        <dbReference type="EMBL" id="VWL85031.1"/>
    </source>
</evidence>
<dbReference type="GO" id="GO:0016872">
    <property type="term" value="F:intramolecular lyase activity"/>
    <property type="evidence" value="ECO:0007669"/>
    <property type="project" value="UniProtKB-UniRule"/>
</dbReference>
<dbReference type="PANTHER" id="PTHR37831:SF1">
    <property type="entry name" value="D-RIBOSE PYRANASE"/>
    <property type="match status" value="1"/>
</dbReference>
<evidence type="ECO:0000256" key="1">
    <source>
        <dbReference type="ARBA" id="ARBA00000223"/>
    </source>
</evidence>
<dbReference type="GO" id="GO:0019303">
    <property type="term" value="P:D-ribose catabolic process"/>
    <property type="evidence" value="ECO:0007669"/>
    <property type="project" value="UniProtKB-UniRule"/>
</dbReference>
<evidence type="ECO:0000256" key="5">
    <source>
        <dbReference type="ARBA" id="ARBA00023277"/>
    </source>
</evidence>
<dbReference type="GO" id="GO:0048029">
    <property type="term" value="F:monosaccharide binding"/>
    <property type="evidence" value="ECO:0007669"/>
    <property type="project" value="InterPro"/>
</dbReference>
<reference evidence="7 8" key="1">
    <citation type="submission" date="2019-10" db="EMBL/GenBank/DDBJ databases">
        <authorList>
            <person name="Blom J."/>
        </authorList>
    </citation>
    <scope>NUCLEOTIDE SEQUENCE [LARGE SCALE GENOMIC DNA]</scope>
    <source>
        <strain evidence="7 8">ES3154-GLU</strain>
    </source>
</reference>
<keyword evidence="4 6" id="KW-0413">Isomerase</keyword>
<dbReference type="Pfam" id="PF05025">
    <property type="entry name" value="RbsD_FucU"/>
    <property type="match status" value="1"/>
</dbReference>
<dbReference type="RefSeq" id="WP_156683063.1">
    <property type="nucleotide sequence ID" value="NZ_CABWIB010000001.1"/>
</dbReference>
<evidence type="ECO:0000256" key="2">
    <source>
        <dbReference type="ARBA" id="ARBA00012862"/>
    </source>
</evidence>
<sequence length="133" mass="15022">MKKNKLINSEISYVISKMGHTDSLVICDAGLPIPNDVKRIDLALEKGIPSFIDTFKVVLDELKVEAVIMASEMKEISPKLHDEIIEILSKENIKIEYVKHAEFKKETKKSMAIIRTGEYTPYANIILKSGVVF</sequence>
<keyword evidence="5 6" id="KW-0119">Carbohydrate metabolism</keyword>
<protein>
    <recommendedName>
        <fullName evidence="2 6">D-ribose pyranase</fullName>
        <ecNumber evidence="2 6">5.4.99.62</ecNumber>
    </recommendedName>
</protein>
<keyword evidence="8" id="KW-1185">Reference proteome</keyword>
<dbReference type="EC" id="5.4.99.62" evidence="2 6"/>
<dbReference type="InterPro" id="IPR023064">
    <property type="entry name" value="D-ribose_pyranase"/>
</dbReference>
<comment type="subcellular location">
    <subcellularLocation>
        <location evidence="6">Cytoplasm</location>
    </subcellularLocation>
</comment>
<dbReference type="PANTHER" id="PTHR37831">
    <property type="entry name" value="D-RIBOSE PYRANASE"/>
    <property type="match status" value="1"/>
</dbReference>
<dbReference type="SUPFAM" id="SSF102546">
    <property type="entry name" value="RbsD-like"/>
    <property type="match status" value="1"/>
</dbReference>
<feature type="active site" description="Proton donor" evidence="6">
    <location>
        <position position="20"/>
    </location>
</feature>
<feature type="binding site" evidence="6">
    <location>
        <begin position="122"/>
        <end position="124"/>
    </location>
    <ligand>
        <name>substrate</name>
    </ligand>
</feature>
<dbReference type="GO" id="GO:0062193">
    <property type="term" value="F:D-ribose pyranase activity"/>
    <property type="evidence" value="ECO:0007669"/>
    <property type="project" value="UniProtKB-EC"/>
</dbReference>
<proteinExistence type="inferred from homology"/>
<dbReference type="Proteomes" id="UP000419017">
    <property type="component" value="Unassembled WGS sequence"/>
</dbReference>
<evidence type="ECO:0000256" key="4">
    <source>
        <dbReference type="ARBA" id="ARBA00023235"/>
    </source>
</evidence>
<dbReference type="NCBIfam" id="NF008761">
    <property type="entry name" value="PRK11797.1"/>
    <property type="match status" value="1"/>
</dbReference>
<comment type="catalytic activity">
    <reaction evidence="1 6">
        <text>beta-D-ribopyranose = beta-D-ribofuranose</text>
        <dbReference type="Rhea" id="RHEA:25432"/>
        <dbReference type="ChEBI" id="CHEBI:27476"/>
        <dbReference type="ChEBI" id="CHEBI:47002"/>
        <dbReference type="EC" id="5.4.99.62"/>
    </reaction>
</comment>
<feature type="binding site" evidence="6">
    <location>
        <position position="28"/>
    </location>
    <ligand>
        <name>substrate</name>
    </ligand>
</feature>
<dbReference type="InterPro" id="IPR023750">
    <property type="entry name" value="RbsD-like_sf"/>
</dbReference>
<dbReference type="InterPro" id="IPR007721">
    <property type="entry name" value="RbsD_FucU"/>
</dbReference>
<comment type="pathway">
    <text evidence="6">Carbohydrate metabolism; D-ribose degradation; D-ribose 5-phosphate from beta-D-ribopyranose: step 1/2.</text>
</comment>
<name>A0A6I8MA13_9FUSO</name>
<comment type="similarity">
    <text evidence="6">Belongs to the RbsD / FucU family. RbsD subfamily.</text>
</comment>
<accession>A0A6I8MA13</accession>
<evidence type="ECO:0000256" key="3">
    <source>
        <dbReference type="ARBA" id="ARBA00022490"/>
    </source>
</evidence>
<gene>
    <name evidence="6" type="primary">rbsD</name>
    <name evidence="7" type="ORF">OMES3154_00308</name>
</gene>
<keyword evidence="3 6" id="KW-0963">Cytoplasm</keyword>
<dbReference type="HAMAP" id="MF_01661">
    <property type="entry name" value="D_rib_pyranase"/>
    <property type="match status" value="1"/>
</dbReference>
<evidence type="ECO:0000256" key="6">
    <source>
        <dbReference type="HAMAP-Rule" id="MF_01661"/>
    </source>
</evidence>
<dbReference type="Gene3D" id="3.40.1650.10">
    <property type="entry name" value="RbsD-like domain"/>
    <property type="match status" value="1"/>
</dbReference>
<comment type="function">
    <text evidence="6">Catalyzes the interconversion of beta-pyran and beta-furan forms of D-ribose.</text>
</comment>
<dbReference type="AlphaFoldDB" id="A0A6I8MA13"/>
<dbReference type="UniPathway" id="UPA00916">
    <property type="reaction ID" value="UER00888"/>
</dbReference>